<proteinExistence type="predicted"/>
<protein>
    <recommendedName>
        <fullName evidence="5">Secreted protein</fullName>
    </recommendedName>
</protein>
<feature type="compositionally biased region" description="Basic residues" evidence="1">
    <location>
        <begin position="37"/>
        <end position="53"/>
    </location>
</feature>
<name>A0AAQ4FMI0_AMBAM</name>
<comment type="caution">
    <text evidence="3">The sequence shown here is derived from an EMBL/GenBank/DDBJ whole genome shotgun (WGS) entry which is preliminary data.</text>
</comment>
<feature type="region of interest" description="Disordered" evidence="1">
    <location>
        <begin position="27"/>
        <end position="63"/>
    </location>
</feature>
<evidence type="ECO:0008006" key="5">
    <source>
        <dbReference type="Google" id="ProtNLM"/>
    </source>
</evidence>
<feature type="chain" id="PRO_5042823522" description="Secreted protein" evidence="2">
    <location>
        <begin position="21"/>
        <end position="112"/>
    </location>
</feature>
<keyword evidence="2" id="KW-0732">Signal</keyword>
<feature type="signal peptide" evidence="2">
    <location>
        <begin position="1"/>
        <end position="20"/>
    </location>
</feature>
<dbReference type="Proteomes" id="UP001321473">
    <property type="component" value="Unassembled WGS sequence"/>
</dbReference>
<organism evidence="3 4">
    <name type="scientific">Amblyomma americanum</name>
    <name type="common">Lone star tick</name>
    <dbReference type="NCBI Taxonomy" id="6943"/>
    <lineage>
        <taxon>Eukaryota</taxon>
        <taxon>Metazoa</taxon>
        <taxon>Ecdysozoa</taxon>
        <taxon>Arthropoda</taxon>
        <taxon>Chelicerata</taxon>
        <taxon>Arachnida</taxon>
        <taxon>Acari</taxon>
        <taxon>Parasitiformes</taxon>
        <taxon>Ixodida</taxon>
        <taxon>Ixodoidea</taxon>
        <taxon>Ixodidae</taxon>
        <taxon>Amblyomminae</taxon>
        <taxon>Amblyomma</taxon>
    </lineage>
</organism>
<evidence type="ECO:0000256" key="2">
    <source>
        <dbReference type="SAM" id="SignalP"/>
    </source>
</evidence>
<reference evidence="3 4" key="1">
    <citation type="journal article" date="2023" name="Arcadia Sci">
        <title>De novo assembly of a long-read Amblyomma americanum tick genome.</title>
        <authorList>
            <person name="Chou S."/>
            <person name="Poskanzer K.E."/>
            <person name="Rollins M."/>
            <person name="Thuy-Boun P.S."/>
        </authorList>
    </citation>
    <scope>NUCLEOTIDE SEQUENCE [LARGE SCALE GENOMIC DNA]</scope>
    <source>
        <strain evidence="3">F_SG_1</strain>
        <tissue evidence="3">Salivary glands</tissue>
    </source>
</reference>
<gene>
    <name evidence="3" type="ORF">V5799_022299</name>
</gene>
<evidence type="ECO:0000256" key="1">
    <source>
        <dbReference type="SAM" id="MobiDB-lite"/>
    </source>
</evidence>
<dbReference type="AlphaFoldDB" id="A0AAQ4FMI0"/>
<evidence type="ECO:0000313" key="4">
    <source>
        <dbReference type="Proteomes" id="UP001321473"/>
    </source>
</evidence>
<keyword evidence="4" id="KW-1185">Reference proteome</keyword>
<accession>A0AAQ4FMI0</accession>
<evidence type="ECO:0000313" key="3">
    <source>
        <dbReference type="EMBL" id="KAK8787925.1"/>
    </source>
</evidence>
<dbReference type="EMBL" id="JARKHS020001281">
    <property type="protein sequence ID" value="KAK8787925.1"/>
    <property type="molecule type" value="Genomic_DNA"/>
</dbReference>
<sequence>MKFLLHSVCFLLALAAASECVFPPRSPAPRTTTTKHPAAHRPVRYSRQRHPRVQAHSVPPPEWVPQGQSVCPVLCAPGLRPGDICGYDPHCRCAIDLSAKYLHHYPCIYIPI</sequence>